<dbReference type="PANTHER" id="PTHR37845">
    <property type="entry name" value="SEQUENCE ORPHAN"/>
    <property type="match status" value="1"/>
</dbReference>
<feature type="non-terminal residue" evidence="1">
    <location>
        <position position="1"/>
    </location>
</feature>
<dbReference type="AlphaFoldDB" id="A0A9N8PP63"/>
<sequence length="256" mass="27815">MITPLVVIIDRAIVEQSSSKRPMLQCLRLHFSNAMKRPSRFVLSRPFGIVWTLYAATYIVANTSETFASTRDNVPIGSVVLASTCLVNVPLGVWKDVRFAQLFGVGKASVIAGAAASTHTAKVGRTPISAAATFLARDTLTLFGSFTLAPWLSASLPEVSLLSSQAQAVLTQLTVPALTQIGATPLHLLGLDLCNRPYRMSWRERMIQIRYYLLSTTMVRCVRILPAFGFGCLTNTALREYLHGDSGLLTGPNGDI</sequence>
<dbReference type="EMBL" id="CAINUL010000001">
    <property type="protein sequence ID" value="CAD0105773.1"/>
    <property type="molecule type" value="Genomic_DNA"/>
</dbReference>
<evidence type="ECO:0000313" key="2">
    <source>
        <dbReference type="Proteomes" id="UP000745764"/>
    </source>
</evidence>
<dbReference type="PANTHER" id="PTHR37845:SF1">
    <property type="entry name" value="SEQUENCE ORPHAN"/>
    <property type="match status" value="1"/>
</dbReference>
<name>A0A9N8PP63_9PEZI</name>
<evidence type="ECO:0000313" key="1">
    <source>
        <dbReference type="EMBL" id="CAD0105773.1"/>
    </source>
</evidence>
<reference evidence="1" key="1">
    <citation type="submission" date="2020-06" db="EMBL/GenBank/DDBJ databases">
        <authorList>
            <person name="Onetto C."/>
        </authorList>
    </citation>
    <scope>NUCLEOTIDE SEQUENCE</scope>
</reference>
<keyword evidence="2" id="KW-1185">Reference proteome</keyword>
<gene>
    <name evidence="1" type="ORF">AWRI4620_LOCUS28</name>
</gene>
<accession>A0A9N8PP63</accession>
<dbReference type="OrthoDB" id="275936at2759"/>
<proteinExistence type="predicted"/>
<dbReference type="InterPro" id="IPR038781">
    <property type="entry name" value="C365.16-ike"/>
</dbReference>
<organism evidence="1 2">
    <name type="scientific">Aureobasidium uvarum</name>
    <dbReference type="NCBI Taxonomy" id="2773716"/>
    <lineage>
        <taxon>Eukaryota</taxon>
        <taxon>Fungi</taxon>
        <taxon>Dikarya</taxon>
        <taxon>Ascomycota</taxon>
        <taxon>Pezizomycotina</taxon>
        <taxon>Dothideomycetes</taxon>
        <taxon>Dothideomycetidae</taxon>
        <taxon>Dothideales</taxon>
        <taxon>Saccotheciaceae</taxon>
        <taxon>Aureobasidium</taxon>
    </lineage>
</organism>
<protein>
    <submittedName>
        <fullName evidence="1">Uncharacterized protein</fullName>
    </submittedName>
</protein>
<comment type="caution">
    <text evidence="1">The sequence shown here is derived from an EMBL/GenBank/DDBJ whole genome shotgun (WGS) entry which is preliminary data.</text>
</comment>
<dbReference type="Proteomes" id="UP000745764">
    <property type="component" value="Unassembled WGS sequence"/>
</dbReference>
<dbReference type="GO" id="GO:0005739">
    <property type="term" value="C:mitochondrion"/>
    <property type="evidence" value="ECO:0007669"/>
    <property type="project" value="TreeGrafter"/>
</dbReference>